<feature type="signal peptide" evidence="1">
    <location>
        <begin position="1"/>
        <end position="22"/>
    </location>
</feature>
<protein>
    <recommendedName>
        <fullName evidence="4">Cell wall protein</fullName>
    </recommendedName>
</protein>
<reference evidence="2 3" key="1">
    <citation type="submission" date="2023-01" db="EMBL/GenBank/DDBJ databases">
        <title>Analysis of 21 Apiospora genomes using comparative genomics revels a genus with tremendous synthesis potential of carbohydrate active enzymes and secondary metabolites.</title>
        <authorList>
            <person name="Sorensen T."/>
        </authorList>
    </citation>
    <scope>NUCLEOTIDE SEQUENCE [LARGE SCALE GENOMIC DNA]</scope>
    <source>
        <strain evidence="2 3">CBS 83171</strain>
    </source>
</reference>
<dbReference type="Proteomes" id="UP001446871">
    <property type="component" value="Unassembled WGS sequence"/>
</dbReference>
<feature type="chain" id="PRO_5046775824" description="Cell wall protein" evidence="1">
    <location>
        <begin position="23"/>
        <end position="168"/>
    </location>
</feature>
<name>A0ABR1UM35_9PEZI</name>
<dbReference type="EMBL" id="JAQQWM010000006">
    <property type="protein sequence ID" value="KAK8059737.1"/>
    <property type="molecule type" value="Genomic_DNA"/>
</dbReference>
<evidence type="ECO:0000256" key="1">
    <source>
        <dbReference type="SAM" id="SignalP"/>
    </source>
</evidence>
<keyword evidence="1" id="KW-0732">Signal</keyword>
<accession>A0ABR1UM35</accession>
<keyword evidence="3" id="KW-1185">Reference proteome</keyword>
<evidence type="ECO:0000313" key="2">
    <source>
        <dbReference type="EMBL" id="KAK8059737.1"/>
    </source>
</evidence>
<gene>
    <name evidence="2" type="ORF">PG996_009667</name>
</gene>
<evidence type="ECO:0000313" key="3">
    <source>
        <dbReference type="Proteomes" id="UP001446871"/>
    </source>
</evidence>
<organism evidence="2 3">
    <name type="scientific">Apiospora saccharicola</name>
    <dbReference type="NCBI Taxonomy" id="335842"/>
    <lineage>
        <taxon>Eukaryota</taxon>
        <taxon>Fungi</taxon>
        <taxon>Dikarya</taxon>
        <taxon>Ascomycota</taxon>
        <taxon>Pezizomycotina</taxon>
        <taxon>Sordariomycetes</taxon>
        <taxon>Xylariomycetidae</taxon>
        <taxon>Amphisphaeriales</taxon>
        <taxon>Apiosporaceae</taxon>
        <taxon>Apiospora</taxon>
    </lineage>
</organism>
<comment type="caution">
    <text evidence="2">The sequence shown here is derived from an EMBL/GenBank/DDBJ whole genome shotgun (WGS) entry which is preliminary data.</text>
</comment>
<evidence type="ECO:0008006" key="4">
    <source>
        <dbReference type="Google" id="ProtNLM"/>
    </source>
</evidence>
<proteinExistence type="predicted"/>
<sequence>MARTTTAVALLVGALLSSGALGQGMMSTPACEQALILANGININIEDQKQEQASVVKLQAILGKNPVDMNAFAAAKSDLLAFVNNGIQIRQMNQAITPKGNKATAGLAKVANAQLDELNLAMSLTGKPDQDNKVLQTLAGDFAGGIMVNMQNLMDVSQNHSPTRNALL</sequence>